<accession>A0A4R8FMV2</accession>
<name>A0A4R8FMV2_9GAMM</name>
<dbReference type="SUPFAM" id="SSF143120">
    <property type="entry name" value="YefM-like"/>
    <property type="match status" value="1"/>
</dbReference>
<dbReference type="Proteomes" id="UP000294489">
    <property type="component" value="Unassembled WGS sequence"/>
</dbReference>
<proteinExistence type="inferred from homology"/>
<evidence type="ECO:0000313" key="3">
    <source>
        <dbReference type="EMBL" id="TDX27599.1"/>
    </source>
</evidence>
<dbReference type="Gene3D" id="3.40.1620.10">
    <property type="entry name" value="YefM-like domain"/>
    <property type="match status" value="1"/>
</dbReference>
<dbReference type="NCBIfam" id="TIGR01552">
    <property type="entry name" value="phd_fam"/>
    <property type="match status" value="1"/>
</dbReference>
<dbReference type="PANTHER" id="PTHR35377:SF4">
    <property type="entry name" value="PREVENT-HOST-DEATH FAMILY PROTEIN"/>
    <property type="match status" value="1"/>
</dbReference>
<dbReference type="InterPro" id="IPR036165">
    <property type="entry name" value="YefM-like_sf"/>
</dbReference>
<dbReference type="OrthoDB" id="9800503at2"/>
<evidence type="ECO:0000256" key="2">
    <source>
        <dbReference type="RuleBase" id="RU362080"/>
    </source>
</evidence>
<comment type="similarity">
    <text evidence="1 2">Belongs to the phD/YefM antitoxin family.</text>
</comment>
<dbReference type="PANTHER" id="PTHR35377">
    <property type="entry name" value="ANTITOXIN VAPB49-RELATED-RELATED"/>
    <property type="match status" value="1"/>
</dbReference>
<comment type="function">
    <text evidence="2">Antitoxin component of a type II toxin-antitoxin (TA) system.</text>
</comment>
<dbReference type="InterPro" id="IPR006442">
    <property type="entry name" value="Antitoxin_Phd/YefM"/>
</dbReference>
<dbReference type="RefSeq" id="WP_134018939.1">
    <property type="nucleotide sequence ID" value="NZ_SOEC01000013.1"/>
</dbReference>
<organism evidence="3 4">
    <name type="scientific">Modicisalibacter xianhensis</name>
    <dbReference type="NCBI Taxonomy" id="442341"/>
    <lineage>
        <taxon>Bacteria</taxon>
        <taxon>Pseudomonadati</taxon>
        <taxon>Pseudomonadota</taxon>
        <taxon>Gammaproteobacteria</taxon>
        <taxon>Oceanospirillales</taxon>
        <taxon>Halomonadaceae</taxon>
        <taxon>Modicisalibacter</taxon>
    </lineage>
</organism>
<sequence length="75" mass="8425">MQINMHEAKSQLSALVEKARQGEKIIIAKSGKPCVEIVPCQVQPRRQPGRYKGRIRLSEDFATTPDEVIDSFEGN</sequence>
<dbReference type="Pfam" id="PF02604">
    <property type="entry name" value="PhdYeFM_antitox"/>
    <property type="match status" value="1"/>
</dbReference>
<gene>
    <name evidence="3" type="ORF">DFO67_11331</name>
</gene>
<reference evidence="3 4" key="1">
    <citation type="submission" date="2019-03" db="EMBL/GenBank/DDBJ databases">
        <title>Freshwater and sediment microbial communities from various areas in North America, analyzing microbe dynamics in response to fracking.</title>
        <authorList>
            <person name="Lamendella R."/>
        </authorList>
    </citation>
    <scope>NUCLEOTIDE SEQUENCE [LARGE SCALE GENOMIC DNA]</scope>
    <source>
        <strain evidence="3 4">6_TX</strain>
    </source>
</reference>
<dbReference type="InterPro" id="IPR051416">
    <property type="entry name" value="phD-YefM_TA_antitoxins"/>
</dbReference>
<comment type="caution">
    <text evidence="3">The sequence shown here is derived from an EMBL/GenBank/DDBJ whole genome shotgun (WGS) entry which is preliminary data.</text>
</comment>
<evidence type="ECO:0000313" key="4">
    <source>
        <dbReference type="Proteomes" id="UP000294489"/>
    </source>
</evidence>
<evidence type="ECO:0000256" key="1">
    <source>
        <dbReference type="ARBA" id="ARBA00009981"/>
    </source>
</evidence>
<protein>
    <recommendedName>
        <fullName evidence="2">Antitoxin</fullName>
    </recommendedName>
</protein>
<dbReference type="EMBL" id="SOEC01000013">
    <property type="protein sequence ID" value="TDX27599.1"/>
    <property type="molecule type" value="Genomic_DNA"/>
</dbReference>
<dbReference type="AlphaFoldDB" id="A0A4R8FMV2"/>